<dbReference type="RefSeq" id="WP_154458386.1">
    <property type="nucleotide sequence ID" value="NZ_VUMV01000006.1"/>
</dbReference>
<feature type="transmembrane region" description="Helical" evidence="1">
    <location>
        <begin position="20"/>
        <end position="39"/>
    </location>
</feature>
<dbReference type="Pfam" id="PF09586">
    <property type="entry name" value="YfhO"/>
    <property type="match status" value="2"/>
</dbReference>
<keyword evidence="1" id="KW-0812">Transmembrane</keyword>
<gene>
    <name evidence="2" type="ORF">FYJ60_09125</name>
</gene>
<feature type="transmembrane region" description="Helical" evidence="1">
    <location>
        <begin position="236"/>
        <end position="252"/>
    </location>
</feature>
<dbReference type="PANTHER" id="PTHR38454:SF1">
    <property type="entry name" value="INTEGRAL MEMBRANE PROTEIN"/>
    <property type="match status" value="1"/>
</dbReference>
<sequence>MNQSDAKKINREAGNFREHLLFGIFLVLVWAVCFGHFLLVHFRSQGMHFNAFSWMAVLMQVLILLFLLFLHGGRWSRTGLKQWAQEHPVRILTFLMLACAFLIFHEYIYGYRIFVFRDIGVDTTNQYVPVIFMMINKLKTGDLSFWEFNYGLGIDVLNSQSQVCDPFNLIYYLLGYFLKARAVLYAIGIVQILKCMLCGWLTWLFLNEFRFSWQAKILASCTCAFSGYLMLWGQHYLMGTACVFLLLIIWLVERSLRSRKNLPWFTLAVAGVLIFSVYMAYMVAVAAVVYLLVRVAMRKKDEGEQVGRTLLQFLGAALVGFFLSAVIFLPVYYQQSVVSARLGEQKSFLQELFRPASVRQYISILFRFYSDNLQGVADHYSGALNYYEAPQLCFSAFFLPFLVLFYAEGIGYNKRRRAVCIITAVMLAFVILSPAGALLFNMMVNTATRYTFVLLPAAAYVLASVLSRLGQFHKIPLAAAWIAVIGSFAVFFLNRTDLSADHLQGYLPALCCLVAAGMLVVTIPSLRIRRPEKSRMFLEHGLSVLSVCLGILMLVSAVWDGSITNNSRLTWKPEDFLSNRAFLPEKDMVMTEAAEADQDIFRVEKRFSDFSVWNDAVLQNYSGISYYNTTYNKYVCEFIEQVWPEVIWDHSTVGAEYVQYLQDADNIQMASLLDLRYVYEDTLGEHQSLKNSGTFLDQGENKNTGVTLFENPEADGFGIVFEKTMEEDHFLELPSEQRKEVLQDTLVVDKGTEKYEDYRADDENQNAVLIQEKNPRQGTEARKEDSVSYRSESAAYYKDHAVEVRKNGSDGSLTAEVDSDKEAMLFVSIPYDSGWSAEVNGEKAEIQNADIGFQAVAIPAGKSTVTFHYETPLMKQGAVLSLLGLLLFAAEVFCIRRKGQRKC</sequence>
<dbReference type="AlphaFoldDB" id="A0A7X2P9W4"/>
<dbReference type="InterPro" id="IPR018580">
    <property type="entry name" value="Uncharacterised_YfhO"/>
</dbReference>
<feature type="transmembrane region" description="Helical" evidence="1">
    <location>
        <begin position="538"/>
        <end position="559"/>
    </location>
</feature>
<keyword evidence="3" id="KW-1185">Reference proteome</keyword>
<name>A0A7X2P9W4_9FIRM</name>
<feature type="transmembrane region" description="Helical" evidence="1">
    <location>
        <begin position="182"/>
        <end position="206"/>
    </location>
</feature>
<evidence type="ECO:0000313" key="2">
    <source>
        <dbReference type="EMBL" id="MST82476.1"/>
    </source>
</evidence>
<feature type="transmembrane region" description="Helical" evidence="1">
    <location>
        <begin position="313"/>
        <end position="332"/>
    </location>
</feature>
<dbReference type="EMBL" id="VUMV01000006">
    <property type="protein sequence ID" value="MST82476.1"/>
    <property type="molecule type" value="Genomic_DNA"/>
</dbReference>
<evidence type="ECO:0000313" key="3">
    <source>
        <dbReference type="Proteomes" id="UP000466864"/>
    </source>
</evidence>
<organism evidence="2 3">
    <name type="scientific">Bilifractor porci</name>
    <dbReference type="NCBI Taxonomy" id="2606636"/>
    <lineage>
        <taxon>Bacteria</taxon>
        <taxon>Bacillati</taxon>
        <taxon>Bacillota</taxon>
        <taxon>Clostridia</taxon>
        <taxon>Lachnospirales</taxon>
        <taxon>Lachnospiraceae</taxon>
        <taxon>Bilifractor</taxon>
    </lineage>
</organism>
<feature type="transmembrane region" description="Helical" evidence="1">
    <location>
        <begin position="91"/>
        <end position="109"/>
    </location>
</feature>
<protein>
    <submittedName>
        <fullName evidence="2">YfhO family protein</fullName>
    </submittedName>
</protein>
<feature type="transmembrane region" description="Helical" evidence="1">
    <location>
        <begin position="475"/>
        <end position="493"/>
    </location>
</feature>
<dbReference type="PANTHER" id="PTHR38454">
    <property type="entry name" value="INTEGRAL MEMBRANE PROTEIN-RELATED"/>
    <property type="match status" value="1"/>
</dbReference>
<proteinExistence type="predicted"/>
<feature type="transmembrane region" description="Helical" evidence="1">
    <location>
        <begin position="419"/>
        <end position="440"/>
    </location>
</feature>
<dbReference type="Proteomes" id="UP000466864">
    <property type="component" value="Unassembled WGS sequence"/>
</dbReference>
<accession>A0A7X2P9W4</accession>
<evidence type="ECO:0000256" key="1">
    <source>
        <dbReference type="SAM" id="Phobius"/>
    </source>
</evidence>
<feature type="transmembrane region" description="Helical" evidence="1">
    <location>
        <begin position="877"/>
        <end position="895"/>
    </location>
</feature>
<reference evidence="2 3" key="1">
    <citation type="submission" date="2019-08" db="EMBL/GenBank/DDBJ databases">
        <title>In-depth cultivation of the pig gut microbiome towards novel bacterial diversity and tailored functional studies.</title>
        <authorList>
            <person name="Wylensek D."/>
            <person name="Hitch T.C.A."/>
            <person name="Clavel T."/>
        </authorList>
    </citation>
    <scope>NUCLEOTIDE SEQUENCE [LARGE SCALE GENOMIC DNA]</scope>
    <source>
        <strain evidence="2 3">Oil+RF-744-WCA-WT-13</strain>
    </source>
</reference>
<comment type="caution">
    <text evidence="2">The sequence shown here is derived from an EMBL/GenBank/DDBJ whole genome shotgun (WGS) entry which is preliminary data.</text>
</comment>
<feature type="transmembrane region" description="Helical" evidence="1">
    <location>
        <begin position="505"/>
        <end position="526"/>
    </location>
</feature>
<feature type="transmembrane region" description="Helical" evidence="1">
    <location>
        <begin position="51"/>
        <end position="70"/>
    </location>
</feature>
<feature type="transmembrane region" description="Helical" evidence="1">
    <location>
        <begin position="446"/>
        <end position="463"/>
    </location>
</feature>
<feature type="transmembrane region" description="Helical" evidence="1">
    <location>
        <begin position="264"/>
        <end position="293"/>
    </location>
</feature>
<keyword evidence="1" id="KW-1133">Transmembrane helix</keyword>
<keyword evidence="1" id="KW-0472">Membrane</keyword>
<feature type="transmembrane region" description="Helical" evidence="1">
    <location>
        <begin position="389"/>
        <end position="407"/>
    </location>
</feature>